<reference evidence="1" key="1">
    <citation type="submission" date="2016-02" db="EMBL/GenBank/DDBJ databases">
        <title>WGS assembly of Manihot esculenta.</title>
        <authorList>
            <person name="Bredeson J.V."/>
            <person name="Prochnik S.E."/>
            <person name="Lyons J.B."/>
            <person name="Schmutz J."/>
            <person name="Grimwood J."/>
            <person name="Vrebalov J."/>
            <person name="Bart R.S."/>
            <person name="Amuge T."/>
            <person name="Ferguson M.E."/>
            <person name="Green R."/>
            <person name="Putnam N."/>
            <person name="Stites J."/>
            <person name="Rounsley S."/>
            <person name="Rokhsar D.S."/>
        </authorList>
    </citation>
    <scope>NUCLEOTIDE SEQUENCE [LARGE SCALE GENOMIC DNA]</scope>
    <source>
        <tissue evidence="1">Leaf</tissue>
    </source>
</reference>
<accession>A0A2C9V6L1</accession>
<gene>
    <name evidence="1" type="ORF">MANES_10G150300</name>
</gene>
<name>A0A2C9V6L1_MANES</name>
<sequence>MKDDKHLSFIRDVPWMCISGIMVASSSKWKHEMRRLVSKSYVPTEITCDKD</sequence>
<proteinExistence type="predicted"/>
<organism evidence="1">
    <name type="scientific">Manihot esculenta</name>
    <name type="common">Cassava</name>
    <name type="synonym">Jatropha manihot</name>
    <dbReference type="NCBI Taxonomy" id="3983"/>
    <lineage>
        <taxon>Eukaryota</taxon>
        <taxon>Viridiplantae</taxon>
        <taxon>Streptophyta</taxon>
        <taxon>Embryophyta</taxon>
        <taxon>Tracheophyta</taxon>
        <taxon>Spermatophyta</taxon>
        <taxon>Magnoliopsida</taxon>
        <taxon>eudicotyledons</taxon>
        <taxon>Gunneridae</taxon>
        <taxon>Pentapetalae</taxon>
        <taxon>rosids</taxon>
        <taxon>fabids</taxon>
        <taxon>Malpighiales</taxon>
        <taxon>Euphorbiaceae</taxon>
        <taxon>Crotonoideae</taxon>
        <taxon>Manihoteae</taxon>
        <taxon>Manihot</taxon>
    </lineage>
</organism>
<dbReference type="AlphaFoldDB" id="A0A2C9V6L1"/>
<dbReference type="EMBL" id="CM004396">
    <property type="protein sequence ID" value="OAY40104.1"/>
    <property type="molecule type" value="Genomic_DNA"/>
</dbReference>
<evidence type="ECO:0000313" key="1">
    <source>
        <dbReference type="EMBL" id="OAY40104.1"/>
    </source>
</evidence>
<protein>
    <submittedName>
        <fullName evidence="1">Uncharacterized protein</fullName>
    </submittedName>
</protein>